<protein>
    <submittedName>
        <fullName evidence="9">Type VII secretion integral membrane protein EccD</fullName>
    </submittedName>
</protein>
<keyword evidence="4 7" id="KW-0812">Transmembrane</keyword>
<feature type="transmembrane region" description="Helical" evidence="7">
    <location>
        <begin position="225"/>
        <end position="246"/>
    </location>
</feature>
<dbReference type="InterPro" id="IPR006707">
    <property type="entry name" value="T7SS_EccD"/>
</dbReference>
<evidence type="ECO:0000313" key="10">
    <source>
        <dbReference type="Proteomes" id="UP000702209"/>
    </source>
</evidence>
<comment type="similarity">
    <text evidence="2">Belongs to the EccD/Snm4 family.</text>
</comment>
<dbReference type="InterPro" id="IPR044049">
    <property type="entry name" value="EccD_transm"/>
</dbReference>
<comment type="caution">
    <text evidence="9">The sequence shown here is derived from an EMBL/GenBank/DDBJ whole genome shotgun (WGS) entry which is preliminary data.</text>
</comment>
<feature type="transmembrane region" description="Helical" evidence="7">
    <location>
        <begin position="197"/>
        <end position="218"/>
    </location>
</feature>
<dbReference type="InterPro" id="IPR024962">
    <property type="entry name" value="YukD-like"/>
</dbReference>
<gene>
    <name evidence="9" type="primary">eccD</name>
    <name evidence="9" type="ORF">IU459_33575</name>
</gene>
<evidence type="ECO:0000256" key="4">
    <source>
        <dbReference type="ARBA" id="ARBA00022692"/>
    </source>
</evidence>
<dbReference type="Pfam" id="PF08817">
    <property type="entry name" value="YukD"/>
    <property type="match status" value="1"/>
</dbReference>
<keyword evidence="3" id="KW-1003">Cell membrane</keyword>
<feature type="transmembrane region" description="Helical" evidence="7">
    <location>
        <begin position="168"/>
        <end position="191"/>
    </location>
</feature>
<feature type="transmembrane region" description="Helical" evidence="7">
    <location>
        <begin position="308"/>
        <end position="327"/>
    </location>
</feature>
<accession>A0ABS0D204</accession>
<dbReference type="Pfam" id="PF19053">
    <property type="entry name" value="EccD"/>
    <property type="match status" value="1"/>
</dbReference>
<feature type="domain" description="EccD-like transmembrane" evidence="8">
    <location>
        <begin position="171"/>
        <end position="523"/>
    </location>
</feature>
<evidence type="ECO:0000259" key="8">
    <source>
        <dbReference type="Pfam" id="PF19053"/>
    </source>
</evidence>
<reference evidence="9 10" key="1">
    <citation type="submission" date="2020-10" db="EMBL/GenBank/DDBJ databases">
        <title>Identification of Nocardia species via Next-generation sequencing and recognition of intraspecies genetic diversity.</title>
        <authorList>
            <person name="Li P."/>
            <person name="Li P."/>
            <person name="Lu B."/>
        </authorList>
    </citation>
    <scope>NUCLEOTIDE SEQUENCE [LARGE SCALE GENOMIC DNA]</scope>
    <source>
        <strain evidence="9 10">BJ06-0157</strain>
    </source>
</reference>
<name>A0ABS0D204_9NOCA</name>
<feature type="transmembrane region" description="Helical" evidence="7">
    <location>
        <begin position="252"/>
        <end position="273"/>
    </location>
</feature>
<feature type="transmembrane region" description="Helical" evidence="7">
    <location>
        <begin position="436"/>
        <end position="455"/>
    </location>
</feature>
<feature type="transmembrane region" description="Helical" evidence="7">
    <location>
        <begin position="501"/>
        <end position="521"/>
    </location>
</feature>
<dbReference type="Gene3D" id="3.10.20.90">
    <property type="entry name" value="Phosphatidylinositol 3-kinase Catalytic Subunit, Chain A, domain 1"/>
    <property type="match status" value="1"/>
</dbReference>
<keyword evidence="5 7" id="KW-1133">Transmembrane helix</keyword>
<proteinExistence type="inferred from homology"/>
<evidence type="ECO:0000256" key="3">
    <source>
        <dbReference type="ARBA" id="ARBA00022475"/>
    </source>
</evidence>
<evidence type="ECO:0000256" key="1">
    <source>
        <dbReference type="ARBA" id="ARBA00004651"/>
    </source>
</evidence>
<feature type="transmembrane region" description="Helical" evidence="7">
    <location>
        <begin position="280"/>
        <end position="302"/>
    </location>
</feature>
<keyword evidence="10" id="KW-1185">Reference proteome</keyword>
<feature type="transmembrane region" description="Helical" evidence="7">
    <location>
        <begin position="461"/>
        <end position="481"/>
    </location>
</feature>
<evidence type="ECO:0000313" key="9">
    <source>
        <dbReference type="EMBL" id="MBF6302435.1"/>
    </source>
</evidence>
<evidence type="ECO:0000256" key="2">
    <source>
        <dbReference type="ARBA" id="ARBA00006162"/>
    </source>
</evidence>
<dbReference type="PIRSF" id="PIRSF017804">
    <property type="entry name" value="Secretion_EccD1"/>
    <property type="match status" value="1"/>
</dbReference>
<keyword evidence="6 7" id="KW-0472">Membrane</keyword>
<evidence type="ECO:0000256" key="5">
    <source>
        <dbReference type="ARBA" id="ARBA00022989"/>
    </source>
</evidence>
<evidence type="ECO:0000256" key="6">
    <source>
        <dbReference type="ARBA" id="ARBA00023136"/>
    </source>
</evidence>
<dbReference type="EMBL" id="JADLQX010000043">
    <property type="protein sequence ID" value="MBF6302435.1"/>
    <property type="molecule type" value="Genomic_DNA"/>
</dbReference>
<dbReference type="NCBIfam" id="TIGR03920">
    <property type="entry name" value="T7SS_EccD"/>
    <property type="match status" value="1"/>
</dbReference>
<evidence type="ECO:0000256" key="7">
    <source>
        <dbReference type="SAM" id="Phobius"/>
    </source>
</evidence>
<comment type="subcellular location">
    <subcellularLocation>
        <location evidence="1">Cell membrane</location>
        <topology evidence="1">Multi-pass membrane protein</topology>
    </subcellularLocation>
</comment>
<feature type="transmembrane region" description="Helical" evidence="7">
    <location>
        <begin position="385"/>
        <end position="402"/>
    </location>
</feature>
<organism evidence="9 10">
    <name type="scientific">Nocardia amamiensis</name>
    <dbReference type="NCBI Taxonomy" id="404578"/>
    <lineage>
        <taxon>Bacteria</taxon>
        <taxon>Bacillati</taxon>
        <taxon>Actinomycetota</taxon>
        <taxon>Actinomycetes</taxon>
        <taxon>Mycobacteriales</taxon>
        <taxon>Nocardiaceae</taxon>
        <taxon>Nocardia</taxon>
    </lineage>
</organism>
<sequence length="524" mass="53584">MSLPHRGLRQSELRVGPLPRGTVIATFPIVVTREFGSCHVIESTAIEPQLCRVSVIGGNTQVDVALPATIPIANFIPDVVTLIASRNPDLSEHEEDGPLAARHWTLSRLGHTAIDPVRTLTEAEVFDGDLLVLSAVDSVDSPALFDDVIDAVARLTDNSFRGWTAESAGLAGLGGAIAAVASACLLLLYAAGHGAGGWAGAAGVGFGLLVLVGAGLVARWYAATLPATVLALCGLLLMGTGAAALVPGRPGAPHLLLSCAVTMLLATIAMRVIAVRPTMFTAVITITAFGLGAAGTTTVWQVAPSKTAAGVIFIALLGITLTPRIAVAAARLPVPPVPTAGGVIDPRDHEPRPTIEGIGAIGATSIPSAAGLGERSRRANDYQSGMIAGIVTVTVCATIMVVAAAREHLWQTALLAVAVGIVLARRGRAFSDLTQAALLVLGGCSALIPPMVLLGTQLTDAALPAAGALLVVAALALLIGVAGPKLEISPVVQRAGELLEYLMICLIGPLVFWIIDVYALARNA</sequence>
<dbReference type="Proteomes" id="UP000702209">
    <property type="component" value="Unassembled WGS sequence"/>
</dbReference>